<dbReference type="Proteomes" id="UP001281147">
    <property type="component" value="Unassembled WGS sequence"/>
</dbReference>
<sequence>MSAAASSPRPLEVIIIGAGLSGLSAAIAAALAQHKVIVLESARELAEIGAGLQCTPNSTKIFKRFGVYDGLEPKAAEPTFLQVRRYSDGKVLSRTDDFNVEMRSKYDAPFWDLHRVDVQRALVGRAKELGVQVRLGCKVVDIDFSEPSLRLENGEVLAADVLVGADGLWSKCRELYLATLGKSDSPLPTGDLAYRIVLKMEDVNDQELKDWIARPSCQFWIGPGGHAVAYSLRGGEMFNLVLLVPDDLPANIARQPGSLEELRKLFSSWDPVLNRFLDQVKAVDKWKLMHRPELEHWVNESSNFVFIGDSCHPMLPYLAQGANSSIEDGAVLGYLLAAVRKKDDLPAALKLYERLRKERGEAIVRETFAQRADFHMHDGPEQQARDELMLSKLGKDIDCKFPSRWQCPEVQPWLYGYDAKVKADLALRDWPLDGQPA</sequence>
<reference evidence="1" key="1">
    <citation type="submission" date="2023-07" db="EMBL/GenBank/DDBJ databases">
        <title>Black Yeasts Isolated from many extreme environments.</title>
        <authorList>
            <person name="Coleine C."/>
            <person name="Stajich J.E."/>
            <person name="Selbmann L."/>
        </authorList>
    </citation>
    <scope>NUCLEOTIDE SEQUENCE</scope>
    <source>
        <strain evidence="1">CCFEE 5714</strain>
    </source>
</reference>
<name>A0ACC3NK16_9PEZI</name>
<organism evidence="1 2">
    <name type="scientific">Vermiconidia calcicola</name>
    <dbReference type="NCBI Taxonomy" id="1690605"/>
    <lineage>
        <taxon>Eukaryota</taxon>
        <taxon>Fungi</taxon>
        <taxon>Dikarya</taxon>
        <taxon>Ascomycota</taxon>
        <taxon>Pezizomycotina</taxon>
        <taxon>Dothideomycetes</taxon>
        <taxon>Dothideomycetidae</taxon>
        <taxon>Mycosphaerellales</taxon>
        <taxon>Extremaceae</taxon>
        <taxon>Vermiconidia</taxon>
    </lineage>
</organism>
<protein>
    <submittedName>
        <fullName evidence="1">Uncharacterized protein</fullName>
    </submittedName>
</protein>
<dbReference type="EMBL" id="JAUTXU010000032">
    <property type="protein sequence ID" value="KAK3718323.1"/>
    <property type="molecule type" value="Genomic_DNA"/>
</dbReference>
<keyword evidence="2" id="KW-1185">Reference proteome</keyword>
<gene>
    <name evidence="1" type="ORF">LTR37_005136</name>
</gene>
<comment type="caution">
    <text evidence="1">The sequence shown here is derived from an EMBL/GenBank/DDBJ whole genome shotgun (WGS) entry which is preliminary data.</text>
</comment>
<accession>A0ACC3NK16</accession>
<evidence type="ECO:0000313" key="1">
    <source>
        <dbReference type="EMBL" id="KAK3718323.1"/>
    </source>
</evidence>
<evidence type="ECO:0000313" key="2">
    <source>
        <dbReference type="Proteomes" id="UP001281147"/>
    </source>
</evidence>
<proteinExistence type="predicted"/>